<evidence type="ECO:0000256" key="2">
    <source>
        <dbReference type="ARBA" id="ARBA00005745"/>
    </source>
</evidence>
<evidence type="ECO:0000256" key="7">
    <source>
        <dbReference type="SAM" id="Phobius"/>
    </source>
</evidence>
<comment type="similarity">
    <text evidence="2">Belongs to the GSP F family.</text>
</comment>
<keyword evidence="10" id="KW-1185">Reference proteome</keyword>
<dbReference type="GO" id="GO:0005886">
    <property type="term" value="C:plasma membrane"/>
    <property type="evidence" value="ECO:0007669"/>
    <property type="project" value="UniProtKB-SubCell"/>
</dbReference>
<dbReference type="InterPro" id="IPR003004">
    <property type="entry name" value="GspF/PilC"/>
</dbReference>
<feature type="transmembrane region" description="Helical" evidence="7">
    <location>
        <begin position="46"/>
        <end position="68"/>
    </location>
</feature>
<feature type="transmembrane region" description="Helical" evidence="7">
    <location>
        <begin position="95"/>
        <end position="116"/>
    </location>
</feature>
<dbReference type="OrthoDB" id="246829at2"/>
<comment type="caution">
    <text evidence="9">The sequence shown here is derived from an EMBL/GenBank/DDBJ whole genome shotgun (WGS) entry which is preliminary data.</text>
</comment>
<dbReference type="Proteomes" id="UP000318053">
    <property type="component" value="Unassembled WGS sequence"/>
</dbReference>
<sequence>MNPGNMKQHEDTMPSSWTIAQQAEVELWTRGRESTRRRLSGAVTGSFLYIVAALAVGAYLILAVAAVADGSTTITGWNWGLDEREIDLDWMRQIAWGYAGLAILAVIVYPLTRLLVSGKLPPVLASIMRCLPGIGRTMRTVELGEFCQSMYRSVAHSKTYGEAFSEASRELQDASMRRWSAQAAEDIEAGQSIADVLRSSPITDLPLPVVLAFVDGQHSHRESLRVWHEAARDCHLHAQRQLKRTTQVVSFSCLFVSVFLAALGLLLAATITNMVLQGWVGMYSWHHSGPDWTEKLVESELLFLPASVGILLLAGTVGAIERNLTGLAWLRSRRLMILLLWFIKWSLWILGTLALLVALPHPITLVMVAIFFTSIVVANRWRYREETESLNHWLRLAAGTTVSIPDLVDHMGDGFHGKMTGQAKRFASRVRLGQSIELAVRRSGLPVHADTLAALMTPSGKLPAGSATASAERAASTPDLADRDFADRNIADRDTTPQRVNSSIESPSMVSEQFVYVVATILLAWAIGWMVRSLSMPIFGKLLEEFSPHQDVSSWGLETTVLIGNVVVILLVVWLVAAFLIRRLPLWMVAWVPWFGRRSIDRWRCEVLGAVARGVRRRQPAGDIFRFACETTRVRWIRNRCSKANKLSEQGTGLAATLRGAKLISADEQAWLSSAEKNGVFADTLDQVIANIRRRQSLRWKARKSWVVPLATFGVGIYVLVHGVVVVRALRILISGVS</sequence>
<evidence type="ECO:0000256" key="5">
    <source>
        <dbReference type="ARBA" id="ARBA00022989"/>
    </source>
</evidence>
<dbReference type="InterPro" id="IPR042094">
    <property type="entry name" value="T2SS_GspF_sf"/>
</dbReference>
<accession>A0A5C5XNP6</accession>
<keyword evidence="4 7" id="KW-0812">Transmembrane</keyword>
<feature type="transmembrane region" description="Helical" evidence="7">
    <location>
        <begin position="301"/>
        <end position="324"/>
    </location>
</feature>
<feature type="transmembrane region" description="Helical" evidence="7">
    <location>
        <begin position="363"/>
        <end position="381"/>
    </location>
</feature>
<feature type="transmembrane region" description="Helical" evidence="7">
    <location>
        <begin position="706"/>
        <end position="730"/>
    </location>
</feature>
<dbReference type="Pfam" id="PF00482">
    <property type="entry name" value="T2SSF"/>
    <property type="match status" value="1"/>
</dbReference>
<evidence type="ECO:0000313" key="10">
    <source>
        <dbReference type="Proteomes" id="UP000318053"/>
    </source>
</evidence>
<dbReference type="PANTHER" id="PTHR30012:SF0">
    <property type="entry name" value="TYPE II SECRETION SYSTEM PROTEIN F-RELATED"/>
    <property type="match status" value="1"/>
</dbReference>
<proteinExistence type="inferred from homology"/>
<name>A0A5C5XNP6_9BACT</name>
<dbReference type="Gene3D" id="1.20.81.30">
    <property type="entry name" value="Type II secretion system (T2SS), domain F"/>
    <property type="match status" value="1"/>
</dbReference>
<feature type="transmembrane region" description="Helical" evidence="7">
    <location>
        <begin position="514"/>
        <end position="539"/>
    </location>
</feature>
<comment type="subcellular location">
    <subcellularLocation>
        <location evidence="1">Cell membrane</location>
        <topology evidence="1">Multi-pass membrane protein</topology>
    </subcellularLocation>
</comment>
<dbReference type="InterPro" id="IPR018076">
    <property type="entry name" value="T2SS_GspF_dom"/>
</dbReference>
<evidence type="ECO:0000313" key="9">
    <source>
        <dbReference type="EMBL" id="TWT64816.1"/>
    </source>
</evidence>
<keyword evidence="6 7" id="KW-0472">Membrane</keyword>
<feature type="transmembrane region" description="Helical" evidence="7">
    <location>
        <begin position="559"/>
        <end position="581"/>
    </location>
</feature>
<gene>
    <name evidence="9" type="ORF">CA85_36010</name>
</gene>
<reference evidence="9 10" key="1">
    <citation type="submission" date="2019-02" db="EMBL/GenBank/DDBJ databases">
        <title>Deep-cultivation of Planctomycetes and their phenomic and genomic characterization uncovers novel biology.</title>
        <authorList>
            <person name="Wiegand S."/>
            <person name="Jogler M."/>
            <person name="Boedeker C."/>
            <person name="Pinto D."/>
            <person name="Vollmers J."/>
            <person name="Rivas-Marin E."/>
            <person name="Kohn T."/>
            <person name="Peeters S.H."/>
            <person name="Heuer A."/>
            <person name="Rast P."/>
            <person name="Oberbeckmann S."/>
            <person name="Bunk B."/>
            <person name="Jeske O."/>
            <person name="Meyerdierks A."/>
            <person name="Storesund J.E."/>
            <person name="Kallscheuer N."/>
            <person name="Luecker S."/>
            <person name="Lage O.M."/>
            <person name="Pohl T."/>
            <person name="Merkel B.J."/>
            <person name="Hornburger P."/>
            <person name="Mueller R.-W."/>
            <person name="Bruemmer F."/>
            <person name="Labrenz M."/>
            <person name="Spormann A.M."/>
            <person name="Op Den Camp H."/>
            <person name="Overmann J."/>
            <person name="Amann R."/>
            <person name="Jetten M.S.M."/>
            <person name="Mascher T."/>
            <person name="Medema M.H."/>
            <person name="Devos D.P."/>
            <person name="Kaster A.-K."/>
            <person name="Ovreas L."/>
            <person name="Rohde M."/>
            <person name="Galperin M.Y."/>
            <person name="Jogler C."/>
        </authorList>
    </citation>
    <scope>NUCLEOTIDE SEQUENCE [LARGE SCALE GENOMIC DNA]</scope>
    <source>
        <strain evidence="9 10">CA85</strain>
    </source>
</reference>
<keyword evidence="5 7" id="KW-1133">Transmembrane helix</keyword>
<dbReference type="AlphaFoldDB" id="A0A5C5XNP6"/>
<feature type="transmembrane region" description="Helical" evidence="7">
    <location>
        <begin position="336"/>
        <end position="357"/>
    </location>
</feature>
<feature type="domain" description="Type II secretion system protein GspF" evidence="8">
    <location>
        <begin position="615"/>
        <end position="726"/>
    </location>
</feature>
<evidence type="ECO:0000256" key="6">
    <source>
        <dbReference type="ARBA" id="ARBA00023136"/>
    </source>
</evidence>
<keyword evidence="3" id="KW-1003">Cell membrane</keyword>
<organism evidence="9 10">
    <name type="scientific">Allorhodopirellula solitaria</name>
    <dbReference type="NCBI Taxonomy" id="2527987"/>
    <lineage>
        <taxon>Bacteria</taxon>
        <taxon>Pseudomonadati</taxon>
        <taxon>Planctomycetota</taxon>
        <taxon>Planctomycetia</taxon>
        <taxon>Pirellulales</taxon>
        <taxon>Pirellulaceae</taxon>
        <taxon>Allorhodopirellula</taxon>
    </lineage>
</organism>
<protein>
    <submittedName>
        <fullName evidence="9">Bacterial type II secretion system protein F domain protein</fullName>
    </submittedName>
</protein>
<evidence type="ECO:0000256" key="1">
    <source>
        <dbReference type="ARBA" id="ARBA00004651"/>
    </source>
</evidence>
<evidence type="ECO:0000256" key="4">
    <source>
        <dbReference type="ARBA" id="ARBA00022692"/>
    </source>
</evidence>
<evidence type="ECO:0000256" key="3">
    <source>
        <dbReference type="ARBA" id="ARBA00022475"/>
    </source>
</evidence>
<dbReference type="PANTHER" id="PTHR30012">
    <property type="entry name" value="GENERAL SECRETION PATHWAY PROTEIN"/>
    <property type="match status" value="1"/>
</dbReference>
<feature type="transmembrane region" description="Helical" evidence="7">
    <location>
        <begin position="248"/>
        <end position="281"/>
    </location>
</feature>
<evidence type="ECO:0000259" key="8">
    <source>
        <dbReference type="Pfam" id="PF00482"/>
    </source>
</evidence>
<dbReference type="EMBL" id="SJPK01000009">
    <property type="protein sequence ID" value="TWT64816.1"/>
    <property type="molecule type" value="Genomic_DNA"/>
</dbReference>